<dbReference type="AlphaFoldDB" id="G2QGI8"/>
<name>G2QGI8_THET4</name>
<accession>G2QGI8</accession>
<feature type="chain" id="PRO_5003436394" description="Mid2 domain-containing protein" evidence="3">
    <location>
        <begin position="21"/>
        <end position="319"/>
    </location>
</feature>
<dbReference type="HOGENOM" id="CLU_055859_4_1_1"/>
<gene>
    <name evidence="4" type="ORF">MYCTH_2065208</name>
</gene>
<dbReference type="OrthoDB" id="5215637at2759"/>
<reference evidence="4 5" key="1">
    <citation type="journal article" date="2011" name="Nat. Biotechnol.">
        <title>Comparative genomic analysis of the thermophilic biomass-degrading fungi Myceliophthora thermophila and Thielavia terrestris.</title>
        <authorList>
            <person name="Berka R.M."/>
            <person name="Grigoriev I.V."/>
            <person name="Otillar R."/>
            <person name="Salamov A."/>
            <person name="Grimwood J."/>
            <person name="Reid I."/>
            <person name="Ishmael N."/>
            <person name="John T."/>
            <person name="Darmond C."/>
            <person name="Moisan M.-C."/>
            <person name="Henrissat B."/>
            <person name="Coutinho P.M."/>
            <person name="Lombard V."/>
            <person name="Natvig D.O."/>
            <person name="Lindquist E."/>
            <person name="Schmutz J."/>
            <person name="Lucas S."/>
            <person name="Harris P."/>
            <person name="Powlowski J."/>
            <person name="Bellemare A."/>
            <person name="Taylor D."/>
            <person name="Butler G."/>
            <person name="de Vries R.P."/>
            <person name="Allijn I.E."/>
            <person name="van den Brink J."/>
            <person name="Ushinsky S."/>
            <person name="Storms R."/>
            <person name="Powell A.J."/>
            <person name="Paulsen I.T."/>
            <person name="Elbourne L.D.H."/>
            <person name="Baker S.E."/>
            <person name="Magnuson J."/>
            <person name="LaBoissiere S."/>
            <person name="Clutterbuck A.J."/>
            <person name="Martinez D."/>
            <person name="Wogulis M."/>
            <person name="de Leon A.L."/>
            <person name="Rey M.W."/>
            <person name="Tsang A."/>
        </authorList>
    </citation>
    <scope>NUCLEOTIDE SEQUENCE [LARGE SCALE GENOMIC DNA]</scope>
    <source>
        <strain evidence="5">ATCC 42464 / BCRC 31852 / DSM 1799</strain>
    </source>
</reference>
<feature type="signal peptide" evidence="3">
    <location>
        <begin position="1"/>
        <end position="20"/>
    </location>
</feature>
<proteinExistence type="predicted"/>
<dbReference type="RefSeq" id="XP_003664643.1">
    <property type="nucleotide sequence ID" value="XM_003664595.1"/>
</dbReference>
<evidence type="ECO:0000256" key="1">
    <source>
        <dbReference type="SAM" id="MobiDB-lite"/>
    </source>
</evidence>
<keyword evidence="3" id="KW-0732">Signal</keyword>
<keyword evidence="5" id="KW-1185">Reference proteome</keyword>
<evidence type="ECO:0008006" key="6">
    <source>
        <dbReference type="Google" id="ProtNLM"/>
    </source>
</evidence>
<dbReference type="OMA" id="NGMCCAL"/>
<dbReference type="STRING" id="573729.G2QGI8"/>
<feature type="compositionally biased region" description="Low complexity" evidence="1">
    <location>
        <begin position="191"/>
        <end position="207"/>
    </location>
</feature>
<keyword evidence="2" id="KW-0472">Membrane</keyword>
<dbReference type="EMBL" id="CP003005">
    <property type="protein sequence ID" value="AEO59398.1"/>
    <property type="molecule type" value="Genomic_DNA"/>
</dbReference>
<evidence type="ECO:0000256" key="3">
    <source>
        <dbReference type="SAM" id="SignalP"/>
    </source>
</evidence>
<protein>
    <recommendedName>
        <fullName evidence="6">Mid2 domain-containing protein</fullName>
    </recommendedName>
</protein>
<keyword evidence="2" id="KW-1133">Transmembrane helix</keyword>
<feature type="region of interest" description="Disordered" evidence="1">
    <location>
        <begin position="285"/>
        <end position="319"/>
    </location>
</feature>
<dbReference type="InParanoid" id="G2QGI8"/>
<dbReference type="Proteomes" id="UP000007322">
    <property type="component" value="Chromosome 4"/>
</dbReference>
<dbReference type="eggNOG" id="ENOG502R7QH">
    <property type="taxonomic scope" value="Eukaryota"/>
</dbReference>
<evidence type="ECO:0000256" key="2">
    <source>
        <dbReference type="SAM" id="Phobius"/>
    </source>
</evidence>
<sequence length="319" mass="33223">MPSFGFLLLLLPLLFVSGSADSDSCFFPNGKHAGSSASCWETTGNQTALCCQTGGLCLNNNVCAVKSRTGTSSYYRGSCIDSTWSNPKCPHFCEGPGRNDGIVLLHRCSGDETATKWFCGNEKSGPDNKDCASVDGDVEIPDGIYVYATAGNTPISLPAISSAKERPTRTGDTLDNKVTASLIPPPGTSRATGGPAPASSSPATTAPGVPPPVPSDAPEDEDDEFGSVIPIGVGVAVGTSILIAGSVIVFFYQRKRRRQAPVRAETPPPFEFSLIGRQAPGWLTPSPDARLREPHGAANMHGDVKGAPAAASAARYELP</sequence>
<evidence type="ECO:0000313" key="4">
    <source>
        <dbReference type="EMBL" id="AEO59398.1"/>
    </source>
</evidence>
<evidence type="ECO:0000313" key="5">
    <source>
        <dbReference type="Proteomes" id="UP000007322"/>
    </source>
</evidence>
<organism evidence="4 5">
    <name type="scientific">Thermothelomyces thermophilus (strain ATCC 42464 / BCRC 31852 / DSM 1799)</name>
    <name type="common">Sporotrichum thermophile</name>
    <dbReference type="NCBI Taxonomy" id="573729"/>
    <lineage>
        <taxon>Eukaryota</taxon>
        <taxon>Fungi</taxon>
        <taxon>Dikarya</taxon>
        <taxon>Ascomycota</taxon>
        <taxon>Pezizomycotina</taxon>
        <taxon>Sordariomycetes</taxon>
        <taxon>Sordariomycetidae</taxon>
        <taxon>Sordariales</taxon>
        <taxon>Chaetomiaceae</taxon>
        <taxon>Thermothelomyces</taxon>
    </lineage>
</organism>
<dbReference type="GeneID" id="11506249"/>
<dbReference type="VEuPathDB" id="FungiDB:MYCTH_2065208"/>
<feature type="transmembrane region" description="Helical" evidence="2">
    <location>
        <begin position="228"/>
        <end position="252"/>
    </location>
</feature>
<keyword evidence="2" id="KW-0812">Transmembrane</keyword>
<dbReference type="KEGG" id="mtm:MYCTH_2065208"/>
<feature type="compositionally biased region" description="Basic and acidic residues" evidence="1">
    <location>
        <begin position="163"/>
        <end position="175"/>
    </location>
</feature>
<feature type="region of interest" description="Disordered" evidence="1">
    <location>
        <begin position="158"/>
        <end position="226"/>
    </location>
</feature>